<dbReference type="GO" id="GO:0005525">
    <property type="term" value="F:GTP binding"/>
    <property type="evidence" value="ECO:0007669"/>
    <property type="project" value="UniProtKB-KW"/>
</dbReference>
<dbReference type="PROSITE" id="PS51710">
    <property type="entry name" value="G_OBG"/>
    <property type="match status" value="1"/>
</dbReference>
<dbReference type="PANTHER" id="PTHR43127">
    <property type="entry name" value="DEVELOPMENTALLY-REGULATED GTP-BINDING PROTEIN 2"/>
    <property type="match status" value="1"/>
</dbReference>
<dbReference type="PROSITE" id="PS51880">
    <property type="entry name" value="TGS"/>
    <property type="match status" value="1"/>
</dbReference>
<dbReference type="SUPFAM" id="SSF81271">
    <property type="entry name" value="TGS-like"/>
    <property type="match status" value="1"/>
</dbReference>
<dbReference type="Pfam" id="PF01926">
    <property type="entry name" value="MMR_HSR1"/>
    <property type="match status" value="1"/>
</dbReference>
<dbReference type="AlphaFoldDB" id="G0QVN6"/>
<dbReference type="PRINTS" id="PR00326">
    <property type="entry name" value="GTP1OBG"/>
</dbReference>
<evidence type="ECO:0000259" key="4">
    <source>
        <dbReference type="PROSITE" id="PS51880"/>
    </source>
</evidence>
<dbReference type="NCBIfam" id="TIGR00231">
    <property type="entry name" value="small_GTP"/>
    <property type="match status" value="1"/>
</dbReference>
<keyword evidence="6" id="KW-1185">Reference proteome</keyword>
<sequence>MGVLEKIKDIEEEMARTQKNKATEYHLGLLKAKLAKYRTELLEPTSKGPKGEGFEVQKYGNARVCMIGFPSVGKSTLLNSITDTESLAAAYEFTTLTCIPGVIHYRDTKIQLLDLPGIIEGAADGRGRGRQVIAVAKASDLVLMVLEASKSEEHKQKLTHELEKVGIRLNQEKPDITVTINKTGGVKLISTCQLTRIDEKAVKNIFQEYKIHNATILCRQDVTIDDIIDSIEGNRKYVKCLYVYNKIDTISIEEVDLIARQANNVVISCQYKLNFDYLLEKIWEMLGLIRVYTKKKGYFPDLGDPLILTQGRNGCTVKSAVEQIHRDLVKDFNFGMVWGKSTKFMPQKVGLNHPLTDEDVLQIYKKTGAGGAKESKTIIVEEKKNVKKEAKDMKKKTQEEKKKK</sequence>
<dbReference type="RefSeq" id="XP_004032310.1">
    <property type="nucleotide sequence ID" value="XM_004032262.1"/>
</dbReference>
<dbReference type="Gene3D" id="6.10.140.1070">
    <property type="match status" value="2"/>
</dbReference>
<dbReference type="InterPro" id="IPR012675">
    <property type="entry name" value="Beta-grasp_dom_sf"/>
</dbReference>
<dbReference type="STRING" id="857967.G0QVN6"/>
<dbReference type="InterPro" id="IPR012676">
    <property type="entry name" value="TGS-like"/>
</dbReference>
<feature type="domain" description="TGS" evidence="4">
    <location>
        <begin position="287"/>
        <end position="365"/>
    </location>
</feature>
<dbReference type="OrthoDB" id="603at2759"/>
<dbReference type="FunCoup" id="G0QVN6">
    <property type="interactions" value="60"/>
</dbReference>
<evidence type="ECO:0000313" key="6">
    <source>
        <dbReference type="Proteomes" id="UP000008983"/>
    </source>
</evidence>
<keyword evidence="2" id="KW-0342">GTP-binding</keyword>
<dbReference type="InterPro" id="IPR027417">
    <property type="entry name" value="P-loop_NTPase"/>
</dbReference>
<dbReference type="InterPro" id="IPR004095">
    <property type="entry name" value="TGS"/>
</dbReference>
<dbReference type="OMA" id="DVCDQVH"/>
<proteinExistence type="predicted"/>
<dbReference type="InterPro" id="IPR031167">
    <property type="entry name" value="G_OBG"/>
</dbReference>
<dbReference type="Pfam" id="PF16897">
    <property type="entry name" value="MMR_HSR1_Xtn"/>
    <property type="match status" value="1"/>
</dbReference>
<organism evidence="5 6">
    <name type="scientific">Ichthyophthirius multifiliis</name>
    <name type="common">White spot disease agent</name>
    <name type="synonym">Ich</name>
    <dbReference type="NCBI Taxonomy" id="5932"/>
    <lineage>
        <taxon>Eukaryota</taxon>
        <taxon>Sar</taxon>
        <taxon>Alveolata</taxon>
        <taxon>Ciliophora</taxon>
        <taxon>Intramacronucleata</taxon>
        <taxon>Oligohymenophorea</taxon>
        <taxon>Hymenostomatida</taxon>
        <taxon>Ophryoglenina</taxon>
        <taxon>Ichthyophthirius</taxon>
    </lineage>
</organism>
<dbReference type="Pfam" id="PF02824">
    <property type="entry name" value="TGS"/>
    <property type="match status" value="1"/>
</dbReference>
<dbReference type="Gene3D" id="3.10.20.30">
    <property type="match status" value="1"/>
</dbReference>
<reference evidence="5 6" key="1">
    <citation type="submission" date="2011-07" db="EMBL/GenBank/DDBJ databases">
        <authorList>
            <person name="Coyne R."/>
            <person name="Brami D."/>
            <person name="Johnson J."/>
            <person name="Hostetler J."/>
            <person name="Hannick L."/>
            <person name="Clark T."/>
            <person name="Cassidy-Hanley D."/>
            <person name="Inman J."/>
        </authorList>
    </citation>
    <scope>NUCLEOTIDE SEQUENCE [LARGE SCALE GENOMIC DNA]</scope>
    <source>
        <strain evidence="5 6">G5</strain>
    </source>
</reference>
<dbReference type="SUPFAM" id="SSF52540">
    <property type="entry name" value="P-loop containing nucleoside triphosphate hydrolases"/>
    <property type="match status" value="1"/>
</dbReference>
<evidence type="ECO:0008006" key="7">
    <source>
        <dbReference type="Google" id="ProtNLM"/>
    </source>
</evidence>
<protein>
    <recommendedName>
        <fullName evidence="7">OBG-type G domain-containing protein</fullName>
    </recommendedName>
</protein>
<gene>
    <name evidence="5" type="ORF">IMG5_124900</name>
</gene>
<dbReference type="GO" id="GO:0003924">
    <property type="term" value="F:GTPase activity"/>
    <property type="evidence" value="ECO:0007669"/>
    <property type="project" value="InterPro"/>
</dbReference>
<dbReference type="FunFam" id="3.40.50.300:FF:001436">
    <property type="entry name" value="Developmentally-regulated GTP-binding protein"/>
    <property type="match status" value="1"/>
</dbReference>
<evidence type="ECO:0000313" key="5">
    <source>
        <dbReference type="EMBL" id="EGR30723.1"/>
    </source>
</evidence>
<evidence type="ECO:0000256" key="1">
    <source>
        <dbReference type="ARBA" id="ARBA00022741"/>
    </source>
</evidence>
<accession>G0QVN6</accession>
<feature type="domain" description="OBG-type G" evidence="3">
    <location>
        <begin position="62"/>
        <end position="287"/>
    </location>
</feature>
<dbReference type="InParanoid" id="G0QVN6"/>
<evidence type="ECO:0000256" key="2">
    <source>
        <dbReference type="ARBA" id="ARBA00023134"/>
    </source>
</evidence>
<dbReference type="InterPro" id="IPR031662">
    <property type="entry name" value="GTP-binding_2"/>
</dbReference>
<keyword evidence="1" id="KW-0547">Nucleotide-binding</keyword>
<name>G0QVN6_ICHMU</name>
<dbReference type="Proteomes" id="UP000008983">
    <property type="component" value="Unassembled WGS sequence"/>
</dbReference>
<dbReference type="EMBL" id="GL983950">
    <property type="protein sequence ID" value="EGR30723.1"/>
    <property type="molecule type" value="Genomic_DNA"/>
</dbReference>
<dbReference type="CDD" id="cd01896">
    <property type="entry name" value="DRG"/>
    <property type="match status" value="1"/>
</dbReference>
<dbReference type="eggNOG" id="KOG1486">
    <property type="taxonomic scope" value="Eukaryota"/>
</dbReference>
<dbReference type="InterPro" id="IPR006073">
    <property type="entry name" value="GTP-bd"/>
</dbReference>
<dbReference type="PROSITE" id="PS00905">
    <property type="entry name" value="GTP1_OBG"/>
    <property type="match status" value="1"/>
</dbReference>
<dbReference type="InterPro" id="IPR006074">
    <property type="entry name" value="GTP1-OBG_CS"/>
</dbReference>
<dbReference type="FunFam" id="3.10.20.30:FF:000003">
    <property type="entry name" value="Developmentally-regulated GTP-binding protein 1"/>
    <property type="match status" value="1"/>
</dbReference>
<evidence type="ECO:0000259" key="3">
    <source>
        <dbReference type="PROSITE" id="PS51710"/>
    </source>
</evidence>
<dbReference type="GeneID" id="14906832"/>
<dbReference type="InterPro" id="IPR005225">
    <property type="entry name" value="Small_GTP-bd"/>
</dbReference>
<dbReference type="InterPro" id="IPR045001">
    <property type="entry name" value="DRG"/>
</dbReference>